<name>A0A7C5V207_9FIRM</name>
<gene>
    <name evidence="1" type="ORF">ENL71_08265</name>
</gene>
<protein>
    <submittedName>
        <fullName evidence="1">Uncharacterized protein</fullName>
    </submittedName>
</protein>
<dbReference type="EMBL" id="DRUZ01000098">
    <property type="protein sequence ID" value="HHS02464.1"/>
    <property type="molecule type" value="Genomic_DNA"/>
</dbReference>
<accession>A0A7C5V207</accession>
<dbReference type="AlphaFoldDB" id="A0A7C5V207"/>
<proteinExistence type="predicted"/>
<comment type="caution">
    <text evidence="1">The sequence shown here is derived from an EMBL/GenBank/DDBJ whole genome shotgun (WGS) entry which is preliminary data.</text>
</comment>
<sequence>MQLPFKLYPQQPIAGDKLIVTYNNGILLDGLEKEIYLKFGFGEEFAEGKVYETKMIKKNGEYIAVLPLLKSGILFVAFKDSFGNIDDNNGTFYKIGIKSKE</sequence>
<reference evidence="1" key="1">
    <citation type="journal article" date="2020" name="mSystems">
        <title>Genome- and Community-Level Interaction Insights into Carbon Utilization and Element Cycling Functions of Hydrothermarchaeota in Hydrothermal Sediment.</title>
        <authorList>
            <person name="Zhou Z."/>
            <person name="Liu Y."/>
            <person name="Xu W."/>
            <person name="Pan J."/>
            <person name="Luo Z.H."/>
            <person name="Li M."/>
        </authorList>
    </citation>
    <scope>NUCLEOTIDE SEQUENCE [LARGE SCALE GENOMIC DNA]</scope>
    <source>
        <strain evidence="1">SpSt-102</strain>
    </source>
</reference>
<evidence type="ECO:0000313" key="1">
    <source>
        <dbReference type="EMBL" id="HHS02464.1"/>
    </source>
</evidence>
<organism evidence="1">
    <name type="scientific">Caldicellulosiruptor owensensis</name>
    <dbReference type="NCBI Taxonomy" id="55205"/>
    <lineage>
        <taxon>Bacteria</taxon>
        <taxon>Bacillati</taxon>
        <taxon>Bacillota</taxon>
        <taxon>Bacillota incertae sedis</taxon>
        <taxon>Caldicellulosiruptorales</taxon>
        <taxon>Caldicellulosiruptoraceae</taxon>
        <taxon>Caldicellulosiruptor</taxon>
    </lineage>
</organism>